<organism evidence="1 2">
    <name type="scientific">Characodon lateralis</name>
    <dbReference type="NCBI Taxonomy" id="208331"/>
    <lineage>
        <taxon>Eukaryota</taxon>
        <taxon>Metazoa</taxon>
        <taxon>Chordata</taxon>
        <taxon>Craniata</taxon>
        <taxon>Vertebrata</taxon>
        <taxon>Euteleostomi</taxon>
        <taxon>Actinopterygii</taxon>
        <taxon>Neopterygii</taxon>
        <taxon>Teleostei</taxon>
        <taxon>Neoteleostei</taxon>
        <taxon>Acanthomorphata</taxon>
        <taxon>Ovalentaria</taxon>
        <taxon>Atherinomorphae</taxon>
        <taxon>Cyprinodontiformes</taxon>
        <taxon>Goodeidae</taxon>
        <taxon>Characodon</taxon>
    </lineage>
</organism>
<protein>
    <submittedName>
        <fullName evidence="1">Uncharacterized protein</fullName>
    </submittedName>
</protein>
<keyword evidence="2" id="KW-1185">Reference proteome</keyword>
<gene>
    <name evidence="1" type="ORF">CHARACLAT_029381</name>
</gene>
<name>A0ABU7ENC3_9TELE</name>
<reference evidence="1 2" key="1">
    <citation type="submission" date="2021-06" db="EMBL/GenBank/DDBJ databases">
        <authorList>
            <person name="Palmer J.M."/>
        </authorList>
    </citation>
    <scope>NUCLEOTIDE SEQUENCE [LARGE SCALE GENOMIC DNA]</scope>
    <source>
        <strain evidence="1 2">CL_MEX2019</strain>
        <tissue evidence="1">Muscle</tissue>
    </source>
</reference>
<accession>A0ABU7ENC3</accession>
<proteinExistence type="predicted"/>
<dbReference type="Proteomes" id="UP001352852">
    <property type="component" value="Unassembled WGS sequence"/>
</dbReference>
<dbReference type="EMBL" id="JAHUTJ010061509">
    <property type="protein sequence ID" value="MED6288722.1"/>
    <property type="molecule type" value="Genomic_DNA"/>
</dbReference>
<evidence type="ECO:0000313" key="2">
    <source>
        <dbReference type="Proteomes" id="UP001352852"/>
    </source>
</evidence>
<comment type="caution">
    <text evidence="1">The sequence shown here is derived from an EMBL/GenBank/DDBJ whole genome shotgun (WGS) entry which is preliminary data.</text>
</comment>
<sequence>MLFLQCCSLGEGREIPEGRVRFPLKCQAEPCHGPSGQKCQEKQMAVPLTDHLYAVCHINPDKTRRTFCRLVPK</sequence>
<evidence type="ECO:0000313" key="1">
    <source>
        <dbReference type="EMBL" id="MED6288722.1"/>
    </source>
</evidence>